<dbReference type="RefSeq" id="WP_077686631.1">
    <property type="nucleotide sequence ID" value="NZ_CP019606.1"/>
</dbReference>
<dbReference type="EMBL" id="CP019606">
    <property type="protein sequence ID" value="AQP48300.1"/>
    <property type="molecule type" value="Genomic_DNA"/>
</dbReference>
<dbReference type="STRING" id="1332264.BW730_13095"/>
<evidence type="ECO:0000313" key="2">
    <source>
        <dbReference type="EMBL" id="AQP48300.1"/>
    </source>
</evidence>
<gene>
    <name evidence="2" type="ORF">BW730_13095</name>
</gene>
<feature type="transmembrane region" description="Helical" evidence="1">
    <location>
        <begin position="268"/>
        <end position="290"/>
    </location>
</feature>
<dbReference type="PANTHER" id="PTHR35007:SF1">
    <property type="entry name" value="PILUS ASSEMBLY PROTEIN"/>
    <property type="match status" value="1"/>
</dbReference>
<feature type="transmembrane region" description="Helical" evidence="1">
    <location>
        <begin position="118"/>
        <end position="135"/>
    </location>
</feature>
<reference evidence="3" key="1">
    <citation type="submission" date="2017-02" db="EMBL/GenBank/DDBJ databases">
        <title>Tessaracoccus aquaemaris sp. nov., isolated from the intestine of a Korean rockfish, Sebastes schlegelii, in a marine aquaculture pond.</title>
        <authorList>
            <person name="Tak E.J."/>
            <person name="Bae J.-W."/>
        </authorList>
    </citation>
    <scope>NUCLEOTIDE SEQUENCE [LARGE SCALE GENOMIC DNA]</scope>
    <source>
        <strain evidence="3">NSG39</strain>
    </source>
</reference>
<dbReference type="KEGG" id="tes:BW730_13095"/>
<keyword evidence="3" id="KW-1185">Reference proteome</keyword>
<dbReference type="AlphaFoldDB" id="A0A1Q2CQK0"/>
<sequence length="294" mass="31939">MIGPMIALGMLVGLGLFLVVRGSVAAPLRLGDALAVLERRPPLQVDHEQEDRGIERLSQGLQRTLRLPLTEAQQRLLKLQGRSVGDFFTEKLVWTLAGLLLPLLWAVVQLVAGQPPTLTPLWVALVCGAVGYFVADVRLRRGAESHRKSAIDGIHTFFDLVVLERLANASAPQAAAHAAAVSEAPLFRRISAGLERARMEQVPPWDELRAIAAEWRVPELADFADVMQLEEQGAGLAEVLQARVRELRDAHLNRQKADAQAASESLSLWMTIPALLLGVALLAPALLTLLGSGR</sequence>
<keyword evidence="1" id="KW-1133">Transmembrane helix</keyword>
<dbReference type="OrthoDB" id="3826732at2"/>
<feature type="transmembrane region" description="Helical" evidence="1">
    <location>
        <begin position="92"/>
        <end position="111"/>
    </location>
</feature>
<evidence type="ECO:0008006" key="4">
    <source>
        <dbReference type="Google" id="ProtNLM"/>
    </source>
</evidence>
<proteinExistence type="predicted"/>
<dbReference type="PANTHER" id="PTHR35007">
    <property type="entry name" value="INTEGRAL MEMBRANE PROTEIN-RELATED"/>
    <property type="match status" value="1"/>
</dbReference>
<evidence type="ECO:0000313" key="3">
    <source>
        <dbReference type="Proteomes" id="UP000188145"/>
    </source>
</evidence>
<evidence type="ECO:0000256" key="1">
    <source>
        <dbReference type="SAM" id="Phobius"/>
    </source>
</evidence>
<keyword evidence="1" id="KW-0472">Membrane</keyword>
<keyword evidence="1" id="KW-0812">Transmembrane</keyword>
<name>A0A1Q2CQK0_9ACTN</name>
<accession>A0A1Q2CQK0</accession>
<dbReference type="Proteomes" id="UP000188145">
    <property type="component" value="Chromosome"/>
</dbReference>
<protein>
    <recommendedName>
        <fullName evidence="4">Type II secretion system protein GspF domain-containing protein</fullName>
    </recommendedName>
</protein>
<organism evidence="2 3">
    <name type="scientific">Tessaracoccus aquimaris</name>
    <dbReference type="NCBI Taxonomy" id="1332264"/>
    <lineage>
        <taxon>Bacteria</taxon>
        <taxon>Bacillati</taxon>
        <taxon>Actinomycetota</taxon>
        <taxon>Actinomycetes</taxon>
        <taxon>Propionibacteriales</taxon>
        <taxon>Propionibacteriaceae</taxon>
        <taxon>Tessaracoccus</taxon>
    </lineage>
</organism>